<accession>A0ABR7QTW4</accession>
<dbReference type="EMBL" id="JACLHY010000066">
    <property type="protein sequence ID" value="MBC8770647.1"/>
    <property type="molecule type" value="Genomic_DNA"/>
</dbReference>
<organism evidence="2 3">
    <name type="scientific">Arenibacter arenosicollis</name>
    <dbReference type="NCBI Taxonomy" id="2762274"/>
    <lineage>
        <taxon>Bacteria</taxon>
        <taxon>Pseudomonadati</taxon>
        <taxon>Bacteroidota</taxon>
        <taxon>Flavobacteriia</taxon>
        <taxon>Flavobacteriales</taxon>
        <taxon>Flavobacteriaceae</taxon>
        <taxon>Arenibacter</taxon>
    </lineage>
</organism>
<dbReference type="InterPro" id="IPR011444">
    <property type="entry name" value="DUF1549"/>
</dbReference>
<feature type="domain" description="DUF1549" evidence="1">
    <location>
        <begin position="13"/>
        <end position="219"/>
    </location>
</feature>
<feature type="non-terminal residue" evidence="2">
    <location>
        <position position="1"/>
    </location>
</feature>
<evidence type="ECO:0000313" key="2">
    <source>
        <dbReference type="EMBL" id="MBC8770647.1"/>
    </source>
</evidence>
<protein>
    <submittedName>
        <fullName evidence="2">DUF1549 domain-containing protein</fullName>
    </submittedName>
</protein>
<keyword evidence="3" id="KW-1185">Reference proteome</keyword>
<evidence type="ECO:0000259" key="1">
    <source>
        <dbReference type="Pfam" id="PF07583"/>
    </source>
</evidence>
<feature type="non-terminal residue" evidence="2">
    <location>
        <position position="222"/>
    </location>
</feature>
<gene>
    <name evidence="2" type="ORF">H4O18_21870</name>
</gene>
<proteinExistence type="predicted"/>
<dbReference type="PANTHER" id="PTHR35889">
    <property type="entry name" value="CYCLOINULO-OLIGOSACCHARIDE FRUCTANOTRANSFERASE-RELATED"/>
    <property type="match status" value="1"/>
</dbReference>
<sequence length="222" mass="25694">LPKTELADWTQNEIDAFVLEKMEENNLTPSQKAEEHTLIRRMSLDLTGLPPNAEQVSRYLSSSSENVLEQAIDEFLASPSYGERMTQVWLDVSRYADSHGYQDDSYRSMWPWRDWVIHAFNKNMPYDEFLSVQLAGDLMPNATKEQILATGFNRNHPITQEGGVIQEEYQSYYVVDRTNTLGKGILGLTLECAKCHDHKYDQLSQKNYFEIYSFFNNVDEKG</sequence>
<comment type="caution">
    <text evidence="2">The sequence shown here is derived from an EMBL/GenBank/DDBJ whole genome shotgun (WGS) entry which is preliminary data.</text>
</comment>
<dbReference type="Pfam" id="PF07583">
    <property type="entry name" value="PSCyt2"/>
    <property type="match status" value="1"/>
</dbReference>
<evidence type="ECO:0000313" key="3">
    <source>
        <dbReference type="Proteomes" id="UP000618952"/>
    </source>
</evidence>
<dbReference type="RefSeq" id="WP_187588644.1">
    <property type="nucleotide sequence ID" value="NZ_JACLHY010000066.1"/>
</dbReference>
<dbReference type="Proteomes" id="UP000618952">
    <property type="component" value="Unassembled WGS sequence"/>
</dbReference>
<dbReference type="PANTHER" id="PTHR35889:SF3">
    <property type="entry name" value="F-BOX DOMAIN-CONTAINING PROTEIN"/>
    <property type="match status" value="1"/>
</dbReference>
<name>A0ABR7QTW4_9FLAO</name>
<reference evidence="2 3" key="1">
    <citation type="submission" date="2020-08" db="EMBL/GenBank/DDBJ databases">
        <title>Arenibacter gaetbuli sp. nov., isolated from a sand dune.</title>
        <authorList>
            <person name="Park S."/>
            <person name="Yoon J.-H."/>
        </authorList>
    </citation>
    <scope>NUCLEOTIDE SEQUENCE [LARGE SCALE GENOMIC DNA]</scope>
    <source>
        <strain evidence="2 3">BSSL-BM3</strain>
    </source>
</reference>